<protein>
    <submittedName>
        <fullName evidence="2">Uncharacterized protein</fullName>
    </submittedName>
</protein>
<dbReference type="Gene3D" id="1.25.40.10">
    <property type="entry name" value="Tetratricopeptide repeat domain"/>
    <property type="match status" value="1"/>
</dbReference>
<comment type="caution">
    <text evidence="2">The sequence shown here is derived from an EMBL/GenBank/DDBJ whole genome shotgun (WGS) entry which is preliminary data.</text>
</comment>
<keyword evidence="1" id="KW-0472">Membrane</keyword>
<dbReference type="Pfam" id="PF14559">
    <property type="entry name" value="TPR_19"/>
    <property type="match status" value="1"/>
</dbReference>
<dbReference type="AlphaFoldDB" id="A0A4R3NL23"/>
<dbReference type="InterPro" id="IPR011990">
    <property type="entry name" value="TPR-like_helical_dom_sf"/>
</dbReference>
<reference evidence="2 3" key="1">
    <citation type="submission" date="2019-03" db="EMBL/GenBank/DDBJ databases">
        <title>Genomic analyses of the natural microbiome of Caenorhabditis elegans.</title>
        <authorList>
            <person name="Samuel B."/>
        </authorList>
    </citation>
    <scope>NUCLEOTIDE SEQUENCE [LARGE SCALE GENOMIC DNA]</scope>
    <source>
        <strain evidence="2 3">JUb102</strain>
    </source>
</reference>
<dbReference type="Proteomes" id="UP000295055">
    <property type="component" value="Unassembled WGS sequence"/>
</dbReference>
<organism evidence="2 3">
    <name type="scientific">Providencia alcalifaciens</name>
    <dbReference type="NCBI Taxonomy" id="126385"/>
    <lineage>
        <taxon>Bacteria</taxon>
        <taxon>Pseudomonadati</taxon>
        <taxon>Pseudomonadota</taxon>
        <taxon>Gammaproteobacteria</taxon>
        <taxon>Enterobacterales</taxon>
        <taxon>Morganellaceae</taxon>
        <taxon>Providencia</taxon>
    </lineage>
</organism>
<keyword evidence="1" id="KW-1133">Transmembrane helix</keyword>
<dbReference type="SUPFAM" id="SSF48452">
    <property type="entry name" value="TPR-like"/>
    <property type="match status" value="1"/>
</dbReference>
<evidence type="ECO:0000313" key="3">
    <source>
        <dbReference type="Proteomes" id="UP000295055"/>
    </source>
</evidence>
<gene>
    <name evidence="2" type="ORF">EC835_103138</name>
</gene>
<evidence type="ECO:0000256" key="1">
    <source>
        <dbReference type="SAM" id="Phobius"/>
    </source>
</evidence>
<proteinExistence type="predicted"/>
<accession>A0A4R3NL23</accession>
<dbReference type="InterPro" id="IPR014562">
    <property type="entry name" value="UCP030959_TPR_rpt-cont"/>
</dbReference>
<evidence type="ECO:0000313" key="2">
    <source>
        <dbReference type="EMBL" id="TCT35684.1"/>
    </source>
</evidence>
<dbReference type="PIRSF" id="PIRSF030959">
    <property type="entry name" value="UCP030959"/>
    <property type="match status" value="1"/>
</dbReference>
<name>A0A4R3NL23_9GAMM</name>
<keyword evidence="1" id="KW-0812">Transmembrane</keyword>
<sequence>MHILGLLIYFIPAIYFAVHSIKSNQNSYWLFILFVFPILGSVVYALVIWIPAMRYSRHGYKLERAIKKQLAPNKSINQALKEYELNPTTNSCVTLADAYTDKGDYQNAIKYYQESLQGINQYSPDIMLKYADALYEAGEYAHCKETLDLLCEKNPTFNSNAGHFLYARSLVRLGLVTDADNEFRALLSHRDHIEYKVAYAEFLFEQKRVIEAMPLIDEVIKTYSLLPKAAQNYNKHWYQTAVKLKNSKLIE</sequence>
<feature type="transmembrane region" description="Helical" evidence="1">
    <location>
        <begin position="30"/>
        <end position="52"/>
    </location>
</feature>
<dbReference type="EMBL" id="SMAS01000003">
    <property type="protein sequence ID" value="TCT35684.1"/>
    <property type="molecule type" value="Genomic_DNA"/>
</dbReference>